<feature type="region of interest" description="Disordered" evidence="10">
    <location>
        <begin position="809"/>
        <end position="838"/>
    </location>
</feature>
<sequence length="1082" mass="117106">MVGYAELHAHSAFSFLDGASLPEDLVSRAAELELSALALTDHDGLPGVVQLATAARTVGLPTVIGAELSLPLDGQVYAPKRAGDRDPDANHLVVLARGVEGYRRLSSAIGRAQLATGVKGSADYRLESLAEAAGGHWAILTGCRKGHVRRALATGGVEAARVQLDELAALFGRDNVIVELTDLGGPHDRERTSTLAALARDSGLRAVATGQVHYARPEERPLADTLAAIRSRTPLEELDAWLPASGAHLRSDGEMRAIHDRHEWAVDAAGELGEELAFDLQLVAPRLPPFPVPSGHTEASWLRELTYRGAERRYGPPGATPGAWKQIDHELATIETLGFPGYFLIVHELVDFCRRSGIFCQGRGSAANSAVCFALGITAVDAVRHKMLFERFLSPGRSGPPDIDIDIESGRREEVIQHVFERHGREHAAQVANVISYRPKMAIRDAGMALGFELGQVDAWSKSVERWGSLTSPAAGEEGLDSTDGIDPTVLSIAEQMLQLPRHLGIHSGGMVMCEGPVIDVCPVGWATAPGRTVLQWDKDDCAEAGLVKFDLLGLGMLTALRLAFTEIADYGAVDEEGRPYELHCVPAEDPAVYDLLCAADTVGVFQVESRAQMSTLPRLRPRVFYDIVVEVALIRPGPIQGNAVNPYIERRRGRQAVTYLHPLLKPALEKTLGVPLFQEQLMQIAVDAAGFSPEEADQLRKAIGSKRSHQRMEALHAKLVAGMAERGIEGETAEQIYDSLKAFADFGFPESHSFSFAYLVYASSWLKVHHPEAFYMGLLGAQPMGFYSPQSLVADARRHGVRTARPDINHSEVEASLERSTGRVPGEEAAPPVVEGNLVRPHPDRVLRLGLAAVKGLGEAADRIVAARRDGPFGTMADLARRCRLDERDLRILSEAGALTSIDVSRREGMWAAGPLGSEERLAHGWIQPTIPGTEVGVQAPALPEMTEAETIVADVVRTGISSVYPTVLVRDRLAGRGVLTVADILTAPLGTRLEVGGIVTHRQRPHTAKGTIFLSIEDETGLLNVVCSAGLWARHRDVARRSRALIVRGMVERADGTINFVADAFDHLPLALPVRSRDFR</sequence>
<evidence type="ECO:0000256" key="4">
    <source>
        <dbReference type="ARBA" id="ARBA00022705"/>
    </source>
</evidence>
<keyword evidence="7 9" id="KW-0234">DNA repair</keyword>
<dbReference type="Gene3D" id="1.10.150.870">
    <property type="match status" value="1"/>
</dbReference>
<protein>
    <recommendedName>
        <fullName evidence="9">Error-prone DNA polymerase</fullName>
        <ecNumber evidence="9">2.7.7.7</ecNumber>
    </recommendedName>
</protein>
<dbReference type="Pfam" id="PF17657">
    <property type="entry name" value="DNA_pol3_finger"/>
    <property type="match status" value="1"/>
</dbReference>
<evidence type="ECO:0000256" key="9">
    <source>
        <dbReference type="HAMAP-Rule" id="MF_01902"/>
    </source>
</evidence>
<keyword evidence="2 9" id="KW-0808">Transferase</keyword>
<dbReference type="Pfam" id="PF02811">
    <property type="entry name" value="PHP"/>
    <property type="match status" value="1"/>
</dbReference>
<dbReference type="InterPro" id="IPR016195">
    <property type="entry name" value="Pol/histidinol_Pase-like"/>
</dbReference>
<dbReference type="CDD" id="cd04485">
    <property type="entry name" value="DnaE_OBF"/>
    <property type="match status" value="1"/>
</dbReference>
<comment type="similarity">
    <text evidence="9">Belongs to the DNA polymerase type-C family. DnaE2 subfamily.</text>
</comment>
<evidence type="ECO:0000256" key="5">
    <source>
        <dbReference type="ARBA" id="ARBA00022763"/>
    </source>
</evidence>
<evidence type="ECO:0000313" key="13">
    <source>
        <dbReference type="Proteomes" id="UP000270021"/>
    </source>
</evidence>
<dbReference type="PANTHER" id="PTHR32294">
    <property type="entry name" value="DNA POLYMERASE III SUBUNIT ALPHA"/>
    <property type="match status" value="1"/>
</dbReference>
<keyword evidence="4 9" id="KW-0235">DNA replication</keyword>
<dbReference type="GO" id="GO:0003887">
    <property type="term" value="F:DNA-directed DNA polymerase activity"/>
    <property type="evidence" value="ECO:0007669"/>
    <property type="project" value="UniProtKB-UniRule"/>
</dbReference>
<proteinExistence type="inferred from homology"/>
<evidence type="ECO:0000313" key="12">
    <source>
        <dbReference type="EMBL" id="AZN29130.1"/>
    </source>
</evidence>
<dbReference type="HAMAP" id="MF_01902">
    <property type="entry name" value="DNApol_error_prone"/>
    <property type="match status" value="1"/>
</dbReference>
<dbReference type="NCBIfam" id="TIGR00594">
    <property type="entry name" value="polc"/>
    <property type="match status" value="1"/>
</dbReference>
<dbReference type="Pfam" id="PF07733">
    <property type="entry name" value="DNA_pol3_alpha"/>
    <property type="match status" value="1"/>
</dbReference>
<dbReference type="InterPro" id="IPR011708">
    <property type="entry name" value="DNA_pol3_alpha_NTPase_dom"/>
</dbReference>
<evidence type="ECO:0000256" key="1">
    <source>
        <dbReference type="ARBA" id="ARBA00022490"/>
    </source>
</evidence>
<gene>
    <name evidence="9" type="primary">dnaE2</name>
    <name evidence="12" type="ORF">EJO69_01560</name>
</gene>
<evidence type="ECO:0000256" key="6">
    <source>
        <dbReference type="ARBA" id="ARBA00022932"/>
    </source>
</evidence>
<dbReference type="SUPFAM" id="SSF89550">
    <property type="entry name" value="PHP domain-like"/>
    <property type="match status" value="1"/>
</dbReference>
<dbReference type="InterPro" id="IPR023073">
    <property type="entry name" value="DnaE2"/>
</dbReference>
<dbReference type="InterPro" id="IPR040982">
    <property type="entry name" value="DNA_pol3_finger"/>
</dbReference>
<dbReference type="InterPro" id="IPR029460">
    <property type="entry name" value="DNAPol_HHH"/>
</dbReference>
<keyword evidence="5 9" id="KW-0227">DNA damage</keyword>
<dbReference type="PANTHER" id="PTHR32294:SF4">
    <property type="entry name" value="ERROR-PRONE DNA POLYMERASE"/>
    <property type="match status" value="1"/>
</dbReference>
<reference evidence="12 13" key="1">
    <citation type="submission" date="2018-12" db="EMBL/GenBank/DDBJ databases">
        <title>Complete genome sequence of Flaviflexus salsibiostraticola KCTC 33148.</title>
        <authorList>
            <person name="Bae J.-W."/>
        </authorList>
    </citation>
    <scope>NUCLEOTIDE SEQUENCE [LARGE SCALE GENOMIC DNA]</scope>
    <source>
        <strain evidence="12 13">KCTC 33148</strain>
    </source>
</reference>
<keyword evidence="13" id="KW-1185">Reference proteome</keyword>
<dbReference type="GO" id="GO:0008408">
    <property type="term" value="F:3'-5' exonuclease activity"/>
    <property type="evidence" value="ECO:0007669"/>
    <property type="project" value="InterPro"/>
</dbReference>
<comment type="subcellular location">
    <subcellularLocation>
        <location evidence="9">Cytoplasm</location>
    </subcellularLocation>
</comment>
<dbReference type="KEGG" id="fsl:EJO69_01560"/>
<dbReference type="NCBIfam" id="NF004225">
    <property type="entry name" value="PRK05672.1"/>
    <property type="match status" value="1"/>
</dbReference>
<dbReference type="EMBL" id="CP034438">
    <property type="protein sequence ID" value="AZN29130.1"/>
    <property type="molecule type" value="Genomic_DNA"/>
</dbReference>
<dbReference type="InterPro" id="IPR003141">
    <property type="entry name" value="Pol/His_phosphatase_N"/>
</dbReference>
<dbReference type="Proteomes" id="UP000270021">
    <property type="component" value="Chromosome"/>
</dbReference>
<evidence type="ECO:0000256" key="8">
    <source>
        <dbReference type="ARBA" id="ARBA00049244"/>
    </source>
</evidence>
<evidence type="ECO:0000256" key="3">
    <source>
        <dbReference type="ARBA" id="ARBA00022695"/>
    </source>
</evidence>
<keyword evidence="6 9" id="KW-0239">DNA-directed DNA polymerase</keyword>
<dbReference type="SMART" id="SM00481">
    <property type="entry name" value="POLIIIAc"/>
    <property type="match status" value="1"/>
</dbReference>
<evidence type="ECO:0000256" key="2">
    <source>
        <dbReference type="ARBA" id="ARBA00022679"/>
    </source>
</evidence>
<dbReference type="EC" id="2.7.7.7" evidence="9"/>
<organism evidence="12 13">
    <name type="scientific">Flaviflexus salsibiostraticola</name>
    <dbReference type="NCBI Taxonomy" id="1282737"/>
    <lineage>
        <taxon>Bacteria</taxon>
        <taxon>Bacillati</taxon>
        <taxon>Actinomycetota</taxon>
        <taxon>Actinomycetes</taxon>
        <taxon>Actinomycetales</taxon>
        <taxon>Actinomycetaceae</taxon>
        <taxon>Flaviflexus</taxon>
    </lineage>
</organism>
<dbReference type="Pfam" id="PF14579">
    <property type="entry name" value="HHH_6"/>
    <property type="match status" value="1"/>
</dbReference>
<dbReference type="RefSeq" id="WP_126038320.1">
    <property type="nucleotide sequence ID" value="NZ_CP034438.1"/>
</dbReference>
<comment type="function">
    <text evidence="9">DNA polymerase involved in damage-induced mutagenesis and translesion synthesis (TLS). It is not the major replicative DNA polymerase.</text>
</comment>
<dbReference type="InterPro" id="IPR004805">
    <property type="entry name" value="DnaE2/DnaE/PolC"/>
</dbReference>
<dbReference type="GO" id="GO:0006260">
    <property type="term" value="P:DNA replication"/>
    <property type="evidence" value="ECO:0007669"/>
    <property type="project" value="UniProtKB-KW"/>
</dbReference>
<evidence type="ECO:0000259" key="11">
    <source>
        <dbReference type="SMART" id="SM00481"/>
    </source>
</evidence>
<evidence type="ECO:0000256" key="7">
    <source>
        <dbReference type="ARBA" id="ARBA00023204"/>
    </source>
</evidence>
<dbReference type="Gene3D" id="3.20.20.140">
    <property type="entry name" value="Metal-dependent hydrolases"/>
    <property type="match status" value="1"/>
</dbReference>
<dbReference type="GO" id="GO:0006281">
    <property type="term" value="P:DNA repair"/>
    <property type="evidence" value="ECO:0007669"/>
    <property type="project" value="UniProtKB-UniRule"/>
</dbReference>
<feature type="domain" description="Polymerase/histidinol phosphatase N-terminal" evidence="11">
    <location>
        <begin position="5"/>
        <end position="72"/>
    </location>
</feature>
<evidence type="ECO:0000256" key="10">
    <source>
        <dbReference type="SAM" id="MobiDB-lite"/>
    </source>
</evidence>
<dbReference type="GO" id="GO:0005737">
    <property type="term" value="C:cytoplasm"/>
    <property type="evidence" value="ECO:0007669"/>
    <property type="project" value="UniProtKB-SubCell"/>
</dbReference>
<keyword evidence="1 9" id="KW-0963">Cytoplasm</keyword>
<comment type="catalytic activity">
    <reaction evidence="8 9">
        <text>DNA(n) + a 2'-deoxyribonucleoside 5'-triphosphate = DNA(n+1) + diphosphate</text>
        <dbReference type="Rhea" id="RHEA:22508"/>
        <dbReference type="Rhea" id="RHEA-COMP:17339"/>
        <dbReference type="Rhea" id="RHEA-COMP:17340"/>
        <dbReference type="ChEBI" id="CHEBI:33019"/>
        <dbReference type="ChEBI" id="CHEBI:61560"/>
        <dbReference type="ChEBI" id="CHEBI:173112"/>
        <dbReference type="EC" id="2.7.7.7"/>
    </reaction>
</comment>
<dbReference type="OrthoDB" id="9803237at2"/>
<accession>A0A3S8Z6N3</accession>
<dbReference type="InterPro" id="IPR004013">
    <property type="entry name" value="PHP_dom"/>
</dbReference>
<keyword evidence="3 9" id="KW-0548">Nucleotidyltransferase</keyword>
<name>A0A3S8Z6N3_9ACTO</name>
<dbReference type="AlphaFoldDB" id="A0A3S8Z6N3"/>
<feature type="compositionally biased region" description="Basic and acidic residues" evidence="10">
    <location>
        <begin position="809"/>
        <end position="822"/>
    </location>
</feature>